<keyword evidence="1" id="KW-0378">Hydrolase</keyword>
<comment type="caution">
    <text evidence="1">The sequence shown here is derived from an EMBL/GenBank/DDBJ whole genome shotgun (WGS) entry which is preliminary data.</text>
</comment>
<dbReference type="GO" id="GO:0008233">
    <property type="term" value="F:peptidase activity"/>
    <property type="evidence" value="ECO:0007669"/>
    <property type="project" value="UniProtKB-KW"/>
</dbReference>
<dbReference type="InterPro" id="IPR029045">
    <property type="entry name" value="ClpP/crotonase-like_dom_sf"/>
</dbReference>
<proteinExistence type="predicted"/>
<dbReference type="Gene3D" id="3.90.226.10">
    <property type="entry name" value="2-enoyl-CoA Hydratase, Chain A, domain 1"/>
    <property type="match status" value="1"/>
</dbReference>
<organism evidence="1 2">
    <name type="scientific">Pueribacillus theae</name>
    <dbReference type="NCBI Taxonomy" id="2171751"/>
    <lineage>
        <taxon>Bacteria</taxon>
        <taxon>Bacillati</taxon>
        <taxon>Bacillota</taxon>
        <taxon>Bacilli</taxon>
        <taxon>Bacillales</taxon>
        <taxon>Bacillaceae</taxon>
        <taxon>Pueribacillus</taxon>
    </lineage>
</organism>
<name>A0A2U1JU22_9BACI</name>
<accession>A0A2U1JU22</accession>
<keyword evidence="1" id="KW-0645">Protease</keyword>
<dbReference type="CDD" id="cd07016">
    <property type="entry name" value="S14_ClpP_1"/>
    <property type="match status" value="1"/>
</dbReference>
<evidence type="ECO:0000313" key="1">
    <source>
        <dbReference type="EMBL" id="PWA08652.1"/>
    </source>
</evidence>
<evidence type="ECO:0000313" key="2">
    <source>
        <dbReference type="Proteomes" id="UP000245998"/>
    </source>
</evidence>
<dbReference type="OrthoDB" id="9806592at2"/>
<dbReference type="SUPFAM" id="SSF52096">
    <property type="entry name" value="ClpP/crotonase"/>
    <property type="match status" value="1"/>
</dbReference>
<protein>
    <submittedName>
        <fullName evidence="1">Clp protease ClpP</fullName>
    </submittedName>
</protein>
<dbReference type="EMBL" id="QCZG01000035">
    <property type="protein sequence ID" value="PWA08652.1"/>
    <property type="molecule type" value="Genomic_DNA"/>
</dbReference>
<dbReference type="AlphaFoldDB" id="A0A2U1JU22"/>
<reference evidence="1 2" key="1">
    <citation type="submission" date="2018-04" db="EMBL/GenBank/DDBJ databases">
        <title>Camelliibacillus theae gen. nov., sp. nov., isolated from Pu'er tea.</title>
        <authorList>
            <person name="Niu L."/>
        </authorList>
    </citation>
    <scope>NUCLEOTIDE SEQUENCE [LARGE SCALE GENOMIC DNA]</scope>
    <source>
        <strain evidence="1 2">T8</strain>
    </source>
</reference>
<dbReference type="PANTHER" id="PTHR42987:SF4">
    <property type="entry name" value="PROTEASE SOHB-RELATED"/>
    <property type="match status" value="1"/>
</dbReference>
<dbReference type="PANTHER" id="PTHR42987">
    <property type="entry name" value="PEPTIDASE S49"/>
    <property type="match status" value="1"/>
</dbReference>
<sequence>MPLNCLLVEIYIQSQWIRENAVKEVIEVGKNQKPNKFWEMKASADEKSADLFIYGAIISGYKWRDEDVTITEFRQALEDLPKTVKTLNMYVNSPGGSVFTTNAMINQLDRIKNRITINAYVDGIAASAASYLIMKADNIYMYENTFLMIHKPMITLWSANAVDCREQADWLDKIESKTCIPAYKDKGTDLLTDEKIAELLNGEDNWLDAEEAAELFNITILEEEKDAVACVDIELLNQYQNVPKHLFNAVQESVISAEEMALRQKIADDAKYSQEYTKTILGGI</sequence>
<dbReference type="Proteomes" id="UP000245998">
    <property type="component" value="Unassembled WGS sequence"/>
</dbReference>
<dbReference type="GO" id="GO:0006508">
    <property type="term" value="P:proteolysis"/>
    <property type="evidence" value="ECO:0007669"/>
    <property type="project" value="UniProtKB-KW"/>
</dbReference>
<dbReference type="NCBIfam" id="NF045542">
    <property type="entry name" value="Clp_rel_HeadMat"/>
    <property type="match status" value="1"/>
</dbReference>
<dbReference type="Pfam" id="PF00574">
    <property type="entry name" value="CLP_protease"/>
    <property type="match status" value="1"/>
</dbReference>
<keyword evidence="2" id="KW-1185">Reference proteome</keyword>
<gene>
    <name evidence="1" type="ORF">DCC39_14535</name>
</gene>
<dbReference type="InterPro" id="IPR023562">
    <property type="entry name" value="ClpP/TepA"/>
</dbReference>